<evidence type="ECO:0000256" key="1">
    <source>
        <dbReference type="SAM" id="MobiDB-lite"/>
    </source>
</evidence>
<protein>
    <submittedName>
        <fullName evidence="2">Uncharacterized protein</fullName>
    </submittedName>
</protein>
<name>A0ABX5XUK0_9BACT</name>
<evidence type="ECO:0000313" key="2">
    <source>
        <dbReference type="EMBL" id="QDV85466.1"/>
    </source>
</evidence>
<keyword evidence="3" id="KW-1185">Reference proteome</keyword>
<evidence type="ECO:0000313" key="3">
    <source>
        <dbReference type="Proteomes" id="UP000318081"/>
    </source>
</evidence>
<organism evidence="2 3">
    <name type="scientific">Stieleria magnilauensis</name>
    <dbReference type="NCBI Taxonomy" id="2527963"/>
    <lineage>
        <taxon>Bacteria</taxon>
        <taxon>Pseudomonadati</taxon>
        <taxon>Planctomycetota</taxon>
        <taxon>Planctomycetia</taxon>
        <taxon>Pirellulales</taxon>
        <taxon>Pirellulaceae</taxon>
        <taxon>Stieleria</taxon>
    </lineage>
</organism>
<dbReference type="Proteomes" id="UP000318081">
    <property type="component" value="Chromosome"/>
</dbReference>
<reference evidence="2 3" key="1">
    <citation type="submission" date="2019-02" db="EMBL/GenBank/DDBJ databases">
        <title>Deep-cultivation of Planctomycetes and their phenomic and genomic characterization uncovers novel biology.</title>
        <authorList>
            <person name="Wiegand S."/>
            <person name="Jogler M."/>
            <person name="Boedeker C."/>
            <person name="Pinto D."/>
            <person name="Vollmers J."/>
            <person name="Rivas-Marin E."/>
            <person name="Kohn T."/>
            <person name="Peeters S.H."/>
            <person name="Heuer A."/>
            <person name="Rast P."/>
            <person name="Oberbeckmann S."/>
            <person name="Bunk B."/>
            <person name="Jeske O."/>
            <person name="Meyerdierks A."/>
            <person name="Storesund J.E."/>
            <person name="Kallscheuer N."/>
            <person name="Luecker S."/>
            <person name="Lage O.M."/>
            <person name="Pohl T."/>
            <person name="Merkel B.J."/>
            <person name="Hornburger P."/>
            <person name="Mueller R.-W."/>
            <person name="Bruemmer F."/>
            <person name="Labrenz M."/>
            <person name="Spormann A.M."/>
            <person name="Op den Camp H."/>
            <person name="Overmann J."/>
            <person name="Amann R."/>
            <person name="Jetten M.S.M."/>
            <person name="Mascher T."/>
            <person name="Medema M.H."/>
            <person name="Devos D.P."/>
            <person name="Kaster A.-K."/>
            <person name="Ovreas L."/>
            <person name="Rohde M."/>
            <person name="Galperin M.Y."/>
            <person name="Jogler C."/>
        </authorList>
    </citation>
    <scope>NUCLEOTIDE SEQUENCE [LARGE SCALE GENOMIC DNA]</scope>
    <source>
        <strain evidence="2 3">TBK1r</strain>
    </source>
</reference>
<feature type="region of interest" description="Disordered" evidence="1">
    <location>
        <begin position="1"/>
        <end position="20"/>
    </location>
</feature>
<accession>A0ABX5XUK0</accession>
<sequence>MPITIDETYRSREGTEGDNPTAELRFVIQGTNDDLVVRGLLEASSPSVYLGLRRTEYAFEPLGGDVWDCSVHYAEKEEPQFTFDTGGGTQHITQSRSTVGIYPAPGEIAPTFQGAIGVNDDQVAGTDVTIPVYNFTETHFIDDDLVTPAYKANLFLLTGRVNGDAFKGFAKGEVLFLGASGTKRGKDDWEITFRFAASPNIQNLSLGSITGINKEGWHYLWVRFADDEDTAAHTLIKKPVAAYVELVYPYGNFSLLGLDEAPA</sequence>
<dbReference type="RefSeq" id="WP_145215136.1">
    <property type="nucleotide sequence ID" value="NZ_CP036432.1"/>
</dbReference>
<dbReference type="EMBL" id="CP036432">
    <property type="protein sequence ID" value="QDV85466.1"/>
    <property type="molecule type" value="Genomic_DNA"/>
</dbReference>
<gene>
    <name evidence="2" type="ORF">TBK1r_44800</name>
</gene>
<proteinExistence type="predicted"/>